<gene>
    <name evidence="1" type="ORF">D5086_025527</name>
</gene>
<dbReference type="EMBL" id="RCHU02000014">
    <property type="protein sequence ID" value="KAL3571623.1"/>
    <property type="molecule type" value="Genomic_DNA"/>
</dbReference>
<dbReference type="Proteomes" id="UP000309997">
    <property type="component" value="Unassembled WGS sequence"/>
</dbReference>
<protein>
    <submittedName>
        <fullName evidence="1">Uncharacterized protein</fullName>
    </submittedName>
</protein>
<keyword evidence="2" id="KW-1185">Reference proteome</keyword>
<organism evidence="1 2">
    <name type="scientific">Populus alba</name>
    <name type="common">White poplar</name>
    <dbReference type="NCBI Taxonomy" id="43335"/>
    <lineage>
        <taxon>Eukaryota</taxon>
        <taxon>Viridiplantae</taxon>
        <taxon>Streptophyta</taxon>
        <taxon>Embryophyta</taxon>
        <taxon>Tracheophyta</taxon>
        <taxon>Spermatophyta</taxon>
        <taxon>Magnoliopsida</taxon>
        <taxon>eudicotyledons</taxon>
        <taxon>Gunneridae</taxon>
        <taxon>Pentapetalae</taxon>
        <taxon>rosids</taxon>
        <taxon>fabids</taxon>
        <taxon>Malpighiales</taxon>
        <taxon>Salicaceae</taxon>
        <taxon>Saliceae</taxon>
        <taxon>Populus</taxon>
    </lineage>
</organism>
<comment type="caution">
    <text evidence="1">The sequence shown here is derived from an EMBL/GenBank/DDBJ whole genome shotgun (WGS) entry which is preliminary data.</text>
</comment>
<proteinExistence type="predicted"/>
<evidence type="ECO:0000313" key="2">
    <source>
        <dbReference type="Proteomes" id="UP000309997"/>
    </source>
</evidence>
<accession>A0ACC4B181</accession>
<reference evidence="1 2" key="1">
    <citation type="journal article" date="2024" name="Plant Biotechnol. J.">
        <title>Genome and CRISPR/Cas9 system of a widespread forest tree (Populus alba) in the world.</title>
        <authorList>
            <person name="Liu Y.J."/>
            <person name="Jiang P.F."/>
            <person name="Han X.M."/>
            <person name="Li X.Y."/>
            <person name="Wang H.M."/>
            <person name="Wang Y.J."/>
            <person name="Wang X.X."/>
            <person name="Zeng Q.Y."/>
        </authorList>
    </citation>
    <scope>NUCLEOTIDE SEQUENCE [LARGE SCALE GENOMIC DNA]</scope>
    <source>
        <strain evidence="2">cv. PAL-ZL1</strain>
    </source>
</reference>
<name>A0ACC4B181_POPAL</name>
<evidence type="ECO:0000313" key="1">
    <source>
        <dbReference type="EMBL" id="KAL3571623.1"/>
    </source>
</evidence>
<sequence length="93" mass="10577">MKRWFSDITLNVILKIIVSKRYVDYASPGEEKPGDEWRDSLRPFLELSGMFNIETVDDAPIDMTETGGNNNVKANTSKSPSHSRLLLPCYDLQ</sequence>